<keyword evidence="1" id="KW-0812">Transmembrane</keyword>
<feature type="transmembrane region" description="Helical" evidence="1">
    <location>
        <begin position="373"/>
        <end position="389"/>
    </location>
</feature>
<name>A0A3B0VY77_9ZZZZ</name>
<feature type="transmembrane region" description="Helical" evidence="1">
    <location>
        <begin position="60"/>
        <end position="80"/>
    </location>
</feature>
<feature type="transmembrane region" description="Helical" evidence="1">
    <location>
        <begin position="194"/>
        <end position="211"/>
    </location>
</feature>
<feature type="transmembrane region" description="Helical" evidence="1">
    <location>
        <begin position="433"/>
        <end position="452"/>
    </location>
</feature>
<feature type="transmembrane region" description="Helical" evidence="1">
    <location>
        <begin position="314"/>
        <end position="335"/>
    </location>
</feature>
<keyword evidence="1" id="KW-1133">Transmembrane helix</keyword>
<feature type="transmembrane region" description="Helical" evidence="1">
    <location>
        <begin position="6"/>
        <end position="22"/>
    </location>
</feature>
<feature type="transmembrane region" description="Helical" evidence="1">
    <location>
        <begin position="396"/>
        <end position="421"/>
    </location>
</feature>
<evidence type="ECO:0008006" key="3">
    <source>
        <dbReference type="Google" id="ProtNLM"/>
    </source>
</evidence>
<sequence>MINIIIMFILYLGVGIPLYWLLSNKQENWQKCIGESFFVGVFIVIIFLNIMQLLEMKVNMTIIFYVILILSLLSISIYLYKNYVAIKKLSYVGFTYKSQIFYAVALMLILVHMYYIISQNQALPLTPWDSWYGWIAKAKIWFYHSINEPLIERGNWLLSVSQFTSPTTHYPDGLSLLYVFNAGFFGWHETHLNGLYPAMFIAFLFAFYGNIKLLTKSTNYAWLALVLLVTIPFINVHVTLAGYADIWVAVYLTLSLFSLQHFLSQPRITGLLLAILFMFAMILFKLESWVWLSIFVLVFMLSLVSKIKRKWTYLAILSATIIWYLNNGFSITFGFGELIIKPDLLKIPALGSYSLAFTNTTVAWLEALFFSNNWHLLWYSIPLVVVLFLKTKDKSLLILPCLYLVCSTIFLYVLFYLTYASVFANDFTSSNRVVLHIVPVYIYFLIQVMYQYRLQKSGSLSQLT</sequence>
<feature type="transmembrane region" description="Helical" evidence="1">
    <location>
        <begin position="246"/>
        <end position="263"/>
    </location>
</feature>
<evidence type="ECO:0000256" key="1">
    <source>
        <dbReference type="SAM" id="Phobius"/>
    </source>
</evidence>
<feature type="transmembrane region" description="Helical" evidence="1">
    <location>
        <begin position="268"/>
        <end position="284"/>
    </location>
</feature>
<dbReference type="AlphaFoldDB" id="A0A3B0VY77"/>
<reference evidence="2" key="1">
    <citation type="submission" date="2018-06" db="EMBL/GenBank/DDBJ databases">
        <authorList>
            <person name="Zhirakovskaya E."/>
        </authorList>
    </citation>
    <scope>NUCLEOTIDE SEQUENCE</scope>
</reference>
<feature type="transmembrane region" description="Helical" evidence="1">
    <location>
        <begin position="34"/>
        <end position="54"/>
    </location>
</feature>
<organism evidence="2">
    <name type="scientific">hydrothermal vent metagenome</name>
    <dbReference type="NCBI Taxonomy" id="652676"/>
    <lineage>
        <taxon>unclassified sequences</taxon>
        <taxon>metagenomes</taxon>
        <taxon>ecological metagenomes</taxon>
    </lineage>
</organism>
<feature type="transmembrane region" description="Helical" evidence="1">
    <location>
        <begin position="220"/>
        <end position="240"/>
    </location>
</feature>
<feature type="transmembrane region" description="Helical" evidence="1">
    <location>
        <begin position="100"/>
        <end position="117"/>
    </location>
</feature>
<evidence type="ECO:0000313" key="2">
    <source>
        <dbReference type="EMBL" id="VAW36324.1"/>
    </source>
</evidence>
<protein>
    <recommendedName>
        <fullName evidence="3">Glycosyltransferase RgtA/B/C/D-like domain-containing protein</fullName>
    </recommendedName>
</protein>
<gene>
    <name evidence="2" type="ORF">MNBD_GAMMA01-1849</name>
</gene>
<keyword evidence="1" id="KW-0472">Membrane</keyword>
<accession>A0A3B0VY77</accession>
<dbReference type="EMBL" id="UOEW01000141">
    <property type="protein sequence ID" value="VAW36324.1"/>
    <property type="molecule type" value="Genomic_DNA"/>
</dbReference>
<proteinExistence type="predicted"/>
<feature type="transmembrane region" description="Helical" evidence="1">
    <location>
        <begin position="290"/>
        <end position="307"/>
    </location>
</feature>